<dbReference type="AlphaFoldDB" id="A0A7Z0QRZ4"/>
<dbReference type="Proteomes" id="UP000589896">
    <property type="component" value="Unassembled WGS sequence"/>
</dbReference>
<gene>
    <name evidence="2" type="ORF">H0E82_03995</name>
</gene>
<feature type="transmembrane region" description="Helical" evidence="1">
    <location>
        <begin position="60"/>
        <end position="85"/>
    </location>
</feature>
<evidence type="ECO:0000256" key="1">
    <source>
        <dbReference type="SAM" id="Phobius"/>
    </source>
</evidence>
<evidence type="ECO:0000313" key="2">
    <source>
        <dbReference type="EMBL" id="NYZ61930.1"/>
    </source>
</evidence>
<comment type="caution">
    <text evidence="2">The sequence shown here is derived from an EMBL/GenBank/DDBJ whole genome shotgun (WGS) entry which is preliminary data.</text>
</comment>
<proteinExistence type="predicted"/>
<keyword evidence="3" id="KW-1185">Reference proteome</keyword>
<organism evidence="2 3">
    <name type="scientific">Luteimonas deserti</name>
    <dbReference type="NCBI Taxonomy" id="2752306"/>
    <lineage>
        <taxon>Bacteria</taxon>
        <taxon>Pseudomonadati</taxon>
        <taxon>Pseudomonadota</taxon>
        <taxon>Gammaproteobacteria</taxon>
        <taxon>Lysobacterales</taxon>
        <taxon>Lysobacteraceae</taxon>
        <taxon>Luteimonas</taxon>
    </lineage>
</organism>
<feature type="transmembrane region" description="Helical" evidence="1">
    <location>
        <begin position="91"/>
        <end position="110"/>
    </location>
</feature>
<dbReference type="EMBL" id="JACCJZ010000010">
    <property type="protein sequence ID" value="NYZ61930.1"/>
    <property type="molecule type" value="Genomic_DNA"/>
</dbReference>
<dbReference type="InterPro" id="IPR009937">
    <property type="entry name" value="Phage_holin_3_6"/>
</dbReference>
<keyword evidence="1" id="KW-1133">Transmembrane helix</keyword>
<dbReference type="Pfam" id="PF07332">
    <property type="entry name" value="Phage_holin_3_6"/>
    <property type="match status" value="1"/>
</dbReference>
<evidence type="ECO:0000313" key="3">
    <source>
        <dbReference type="Proteomes" id="UP000589896"/>
    </source>
</evidence>
<reference evidence="2 3" key="1">
    <citation type="submission" date="2020-07" db="EMBL/GenBank/DDBJ databases">
        <title>isolation of Luteimonas sp. SJ-16.</title>
        <authorList>
            <person name="Huang X.-X."/>
            <person name="Xu L."/>
            <person name="Sun J.-Q."/>
        </authorList>
    </citation>
    <scope>NUCLEOTIDE SEQUENCE [LARGE SCALE GENOMIC DNA]</scope>
    <source>
        <strain evidence="2 3">SJ-16</strain>
    </source>
</reference>
<keyword evidence="1" id="KW-0812">Transmembrane</keyword>
<protein>
    <submittedName>
        <fullName evidence="2">Phage holin family protein</fullName>
    </submittedName>
</protein>
<sequence>MPPSEASGPVPGAPPIAQGDASVGSLLKQLAHEVPVLISKELALAKSEIRENLEATRRGVAAVATGGVVLLGGFLVLLLSAVYALGNVVELWLAALIVGGITLLAGLMMVQAGKKKFEAQAFTPDRTIDALRKDKNALQEKAS</sequence>
<name>A0A7Z0QRZ4_9GAMM</name>
<keyword evidence="1" id="KW-0472">Membrane</keyword>
<accession>A0A7Z0QRZ4</accession>